<comment type="caution">
    <text evidence="2">The sequence shown here is derived from an EMBL/GenBank/DDBJ whole genome shotgun (WGS) entry which is preliminary data.</text>
</comment>
<evidence type="ECO:0000313" key="2">
    <source>
        <dbReference type="EMBL" id="GLK98506.1"/>
    </source>
</evidence>
<keyword evidence="3" id="KW-1185">Reference proteome</keyword>
<dbReference type="Proteomes" id="UP001143480">
    <property type="component" value="Unassembled WGS sequence"/>
</dbReference>
<feature type="compositionally biased region" description="Low complexity" evidence="1">
    <location>
        <begin position="27"/>
        <end position="51"/>
    </location>
</feature>
<proteinExistence type="predicted"/>
<feature type="compositionally biased region" description="Low complexity" evidence="1">
    <location>
        <begin position="1"/>
        <end position="12"/>
    </location>
</feature>
<evidence type="ECO:0000256" key="1">
    <source>
        <dbReference type="SAM" id="MobiDB-lite"/>
    </source>
</evidence>
<reference evidence="2" key="1">
    <citation type="journal article" date="2014" name="Int. J. Syst. Evol. Microbiol.">
        <title>Complete genome sequence of Corynebacterium casei LMG S-19264T (=DSM 44701T), isolated from a smear-ripened cheese.</title>
        <authorList>
            <consortium name="US DOE Joint Genome Institute (JGI-PGF)"/>
            <person name="Walter F."/>
            <person name="Albersmeier A."/>
            <person name="Kalinowski J."/>
            <person name="Ruckert C."/>
        </authorList>
    </citation>
    <scope>NUCLEOTIDE SEQUENCE</scope>
    <source>
        <strain evidence="2">VKM Ac-1321</strain>
    </source>
</reference>
<evidence type="ECO:0000313" key="3">
    <source>
        <dbReference type="Proteomes" id="UP001143480"/>
    </source>
</evidence>
<dbReference type="AlphaFoldDB" id="A0A9W6KCR5"/>
<feature type="region of interest" description="Disordered" evidence="1">
    <location>
        <begin position="1"/>
        <end position="109"/>
    </location>
</feature>
<accession>A0A9W6KCR5</accession>
<sequence>MANAAYPAAANPAVPPRSSRRYTALQSAAAPSPTSAQNASPPSRYTPSSRPVFTRPGSGAAGGGSVAIQPSAHPARATASAPTRRNVPRGDQPRCAHRPPSAAPANPPMLYTAWNDEMIGRP</sequence>
<feature type="compositionally biased region" description="Low complexity" evidence="1">
    <location>
        <begin position="70"/>
        <end position="85"/>
    </location>
</feature>
<name>A0A9W6KCR5_9ACTN</name>
<dbReference type="EMBL" id="BSFP01000001">
    <property type="protein sequence ID" value="GLK98506.1"/>
    <property type="molecule type" value="Genomic_DNA"/>
</dbReference>
<protein>
    <submittedName>
        <fullName evidence="2">Uncharacterized protein</fullName>
    </submittedName>
</protein>
<reference evidence="2" key="2">
    <citation type="submission" date="2023-01" db="EMBL/GenBank/DDBJ databases">
        <authorList>
            <person name="Sun Q."/>
            <person name="Evtushenko L."/>
        </authorList>
    </citation>
    <scope>NUCLEOTIDE SEQUENCE</scope>
    <source>
        <strain evidence="2">VKM Ac-1321</strain>
    </source>
</reference>
<organism evidence="2 3">
    <name type="scientific">Dactylosporangium matsuzakiense</name>
    <dbReference type="NCBI Taxonomy" id="53360"/>
    <lineage>
        <taxon>Bacteria</taxon>
        <taxon>Bacillati</taxon>
        <taxon>Actinomycetota</taxon>
        <taxon>Actinomycetes</taxon>
        <taxon>Micromonosporales</taxon>
        <taxon>Micromonosporaceae</taxon>
        <taxon>Dactylosporangium</taxon>
    </lineage>
</organism>
<gene>
    <name evidence="2" type="ORF">GCM10017581_002470</name>
</gene>